<evidence type="ECO:0000313" key="1">
    <source>
        <dbReference type="EMBL" id="TCX14266.1"/>
    </source>
</evidence>
<dbReference type="AlphaFoldDB" id="A0A483GXK1"/>
<accession>A0A483GXK1</accession>
<name>A0A483GXK1_KLEPN</name>
<protein>
    <submittedName>
        <fullName evidence="1">Uncharacterized protein</fullName>
    </submittedName>
</protein>
<dbReference type="RefSeq" id="WP_023284537.1">
    <property type="nucleotide sequence ID" value="NZ_BIGU01000010.1"/>
</dbReference>
<organism evidence="1">
    <name type="scientific">Klebsiella pneumoniae</name>
    <dbReference type="NCBI Taxonomy" id="573"/>
    <lineage>
        <taxon>Bacteria</taxon>
        <taxon>Pseudomonadati</taxon>
        <taxon>Pseudomonadota</taxon>
        <taxon>Gammaproteobacteria</taxon>
        <taxon>Enterobacterales</taxon>
        <taxon>Enterobacteriaceae</taxon>
        <taxon>Klebsiella/Raoultella group</taxon>
        <taxon>Klebsiella</taxon>
        <taxon>Klebsiella pneumoniae complex</taxon>
    </lineage>
</organism>
<gene>
    <name evidence="1" type="ORF">ETE71_05670</name>
</gene>
<sequence length="397" mass="45473">MTTFPLISRVHDFWRVNSYGYPCFFSDSEKSLEAWTTLLSFFDFTDYEALKAYWSSQYAPRQLSSHAVESWKATFEEFGILYVESRSNRITITPAGIQLREAAERNDRNEFAWIGLNLLLRYPLRGPRRPKSDAHKDSDLLLYRFWYAALLDLDGYIWWTELERILCRVFQTSQTTDAINDIRTLRMNPELASHIDLPVAQRAGAFYNSLNQVAVHAGMNHLILGSDDVECPYGVTEPKRRHFIKHDWLGMVRKALSNNGQSEQCSTGGLAIARLPAAPDLTSEREYFDYLGALVPPMETNIASMLASVEFQGERVLFLSLDKHYQVLNDDTIMGAVASLCQLARGQRIILSHDEHWTHLVQGKELIDASTVKIRIRRARPISNFQVIRMLQGESNA</sequence>
<reference evidence="1" key="1">
    <citation type="submission" date="2019-01" db="EMBL/GenBank/DDBJ databases">
        <authorList>
            <person name="Lista F."/>
            <person name="Anselmo A."/>
        </authorList>
    </citation>
    <scope>NUCLEOTIDE SEQUENCE</scope>
    <source>
        <strain evidence="1">18S</strain>
    </source>
</reference>
<dbReference type="EMBL" id="SDCE01000003">
    <property type="protein sequence ID" value="TCX14266.1"/>
    <property type="molecule type" value="Genomic_DNA"/>
</dbReference>
<proteinExistence type="predicted"/>
<comment type="caution">
    <text evidence="1">The sequence shown here is derived from an EMBL/GenBank/DDBJ whole genome shotgun (WGS) entry which is preliminary data.</text>
</comment>